<feature type="domain" description="Flavodoxin-like fold" evidence="2">
    <location>
        <begin position="3"/>
        <end position="170"/>
    </location>
</feature>
<evidence type="ECO:0000256" key="1">
    <source>
        <dbReference type="ARBA" id="ARBA00023002"/>
    </source>
</evidence>
<dbReference type="Proteomes" id="UP000048926">
    <property type="component" value="Unassembled WGS sequence"/>
</dbReference>
<keyword evidence="1 3" id="KW-0560">Oxidoreductase</keyword>
<accession>A0A0M6Y437</accession>
<dbReference type="PANTHER" id="PTHR47307:SF1">
    <property type="entry name" value="GLUTATHIONE-REGULATED POTASSIUM-EFFLUX SYSTEM ANCILLARY PROTEIN KEFG"/>
    <property type="match status" value="1"/>
</dbReference>
<dbReference type="Pfam" id="PF02525">
    <property type="entry name" value="Flavodoxin_2"/>
    <property type="match status" value="1"/>
</dbReference>
<evidence type="ECO:0000259" key="2">
    <source>
        <dbReference type="Pfam" id="PF02525"/>
    </source>
</evidence>
<dbReference type="InterPro" id="IPR046980">
    <property type="entry name" value="KefG/KefF"/>
</dbReference>
<dbReference type="RefSeq" id="WP_055656383.1">
    <property type="nucleotide sequence ID" value="NZ_CP087156.1"/>
</dbReference>
<dbReference type="Gene3D" id="3.40.50.360">
    <property type="match status" value="1"/>
</dbReference>
<evidence type="ECO:0000313" key="4">
    <source>
        <dbReference type="Proteomes" id="UP000048926"/>
    </source>
</evidence>
<dbReference type="InterPro" id="IPR003680">
    <property type="entry name" value="Flavodoxin_fold"/>
</dbReference>
<dbReference type="EC" id="1.6.99.-" evidence="3"/>
<dbReference type="GO" id="GO:0010181">
    <property type="term" value="F:FMN binding"/>
    <property type="evidence" value="ECO:0007669"/>
    <property type="project" value="TreeGrafter"/>
</dbReference>
<name>A0A0M6Y437_9HYPH</name>
<dbReference type="EMBL" id="CXST01000001">
    <property type="protein sequence ID" value="CTQ44057.1"/>
    <property type="molecule type" value="Genomic_DNA"/>
</dbReference>
<organism evidence="3 4">
    <name type="scientific">Roseibium aggregatum</name>
    <dbReference type="NCBI Taxonomy" id="187304"/>
    <lineage>
        <taxon>Bacteria</taxon>
        <taxon>Pseudomonadati</taxon>
        <taxon>Pseudomonadota</taxon>
        <taxon>Alphaproteobacteria</taxon>
        <taxon>Hyphomicrobiales</taxon>
        <taxon>Stappiaceae</taxon>
        <taxon>Roseibium</taxon>
    </lineage>
</organism>
<dbReference type="GO" id="GO:0003955">
    <property type="term" value="F:NAD(P)H dehydrogenase (quinone) activity"/>
    <property type="evidence" value="ECO:0007669"/>
    <property type="project" value="TreeGrafter"/>
</dbReference>
<gene>
    <name evidence="3" type="primary">ywrO_3</name>
    <name evidence="3" type="ORF">LAL4801_02499</name>
</gene>
<dbReference type="SUPFAM" id="SSF52218">
    <property type="entry name" value="Flavoproteins"/>
    <property type="match status" value="1"/>
</dbReference>
<keyword evidence="4" id="KW-1185">Reference proteome</keyword>
<reference evidence="4" key="1">
    <citation type="submission" date="2015-07" db="EMBL/GenBank/DDBJ databases">
        <authorList>
            <person name="Rodrigo-Torres Lidia"/>
            <person name="Arahal R.David."/>
        </authorList>
    </citation>
    <scope>NUCLEOTIDE SEQUENCE [LARGE SCALE GENOMIC DNA]</scope>
    <source>
        <strain evidence="4">CECT 4801</strain>
    </source>
</reference>
<sequence>MAKVIVFFAHPRPHRSEVNLPLFETARSIKEITTVDLYADYPDFSIDIDREQDRLRAHDVVVFQHPLYWYSAPAIMKEWQDLVLEHGFAYGHAGKALHGKVFLNAVTTGAKPDAYSQTGMNHAELRSLLGPFEKTADLCGMRYLAPFALFGAGRALEENRFEAHRHAYGKLLNALVRDQLDLAKAAAAPVLPDDLDAFLLAGETV</sequence>
<dbReference type="STRING" id="187304.B0E33_16995"/>
<dbReference type="AlphaFoldDB" id="A0A0M6Y437"/>
<evidence type="ECO:0000313" key="3">
    <source>
        <dbReference type="EMBL" id="CTQ44057.1"/>
    </source>
</evidence>
<dbReference type="InterPro" id="IPR029039">
    <property type="entry name" value="Flavoprotein-like_sf"/>
</dbReference>
<protein>
    <submittedName>
        <fullName evidence="3">General stress protein 14</fullName>
        <ecNumber evidence="3">1.6.99.-</ecNumber>
    </submittedName>
</protein>
<proteinExistence type="predicted"/>
<dbReference type="GO" id="GO:0009055">
    <property type="term" value="F:electron transfer activity"/>
    <property type="evidence" value="ECO:0007669"/>
    <property type="project" value="TreeGrafter"/>
</dbReference>
<dbReference type="PANTHER" id="PTHR47307">
    <property type="entry name" value="GLUTATHIONE-REGULATED POTASSIUM-EFFLUX SYSTEM ANCILLARY PROTEIN KEFG"/>
    <property type="match status" value="1"/>
</dbReference>